<proteinExistence type="predicted"/>
<evidence type="ECO:0000313" key="3">
    <source>
        <dbReference type="Proteomes" id="UP001597116"/>
    </source>
</evidence>
<dbReference type="EMBL" id="JBHTLP010000045">
    <property type="protein sequence ID" value="MFD1145479.1"/>
    <property type="molecule type" value="Genomic_DNA"/>
</dbReference>
<dbReference type="InterPro" id="IPR024072">
    <property type="entry name" value="DHFR-like_dom_sf"/>
</dbReference>
<evidence type="ECO:0000259" key="1">
    <source>
        <dbReference type="Pfam" id="PF01872"/>
    </source>
</evidence>
<dbReference type="InterPro" id="IPR050765">
    <property type="entry name" value="Riboflavin_Biosynth_HTPR"/>
</dbReference>
<name>A0ABW3QEU8_9BACT</name>
<dbReference type="PANTHER" id="PTHR38011:SF2">
    <property type="entry name" value="BIFUNCTIONAL DEAMINASE-REDUCTASE DOMAIN PROTEIN"/>
    <property type="match status" value="1"/>
</dbReference>
<dbReference type="RefSeq" id="WP_379885852.1">
    <property type="nucleotide sequence ID" value="NZ_JBHTLP010000045.1"/>
</dbReference>
<dbReference type="SUPFAM" id="SSF53597">
    <property type="entry name" value="Dihydrofolate reductase-like"/>
    <property type="match status" value="1"/>
</dbReference>
<dbReference type="Proteomes" id="UP001597116">
    <property type="component" value="Unassembled WGS sequence"/>
</dbReference>
<dbReference type="PANTHER" id="PTHR38011">
    <property type="entry name" value="DIHYDROFOLATE REDUCTASE FAMILY PROTEIN (AFU_ORTHOLOGUE AFUA_8G06820)"/>
    <property type="match status" value="1"/>
</dbReference>
<comment type="caution">
    <text evidence="2">The sequence shown here is derived from an EMBL/GenBank/DDBJ whole genome shotgun (WGS) entry which is preliminary data.</text>
</comment>
<evidence type="ECO:0000313" key="2">
    <source>
        <dbReference type="EMBL" id="MFD1145479.1"/>
    </source>
</evidence>
<organism evidence="2 3">
    <name type="scientific">Larkinella insperata</name>
    <dbReference type="NCBI Taxonomy" id="332158"/>
    <lineage>
        <taxon>Bacteria</taxon>
        <taxon>Pseudomonadati</taxon>
        <taxon>Bacteroidota</taxon>
        <taxon>Cytophagia</taxon>
        <taxon>Cytophagales</taxon>
        <taxon>Spirosomataceae</taxon>
        <taxon>Larkinella</taxon>
    </lineage>
</organism>
<feature type="domain" description="Bacterial bifunctional deaminase-reductase C-terminal" evidence="1">
    <location>
        <begin position="46"/>
        <end position="229"/>
    </location>
</feature>
<sequence>MVLKNRFALKETDSNRWSQIPRQFVVTTPPSLPEKPLISIKKAYMRKLILPVYMTMDGIVQAPGGPQEDSTNNFGWGGWMFPFSDPMLDEKLAALAAEPYDLLLGRRTYEIFAAYWPYQVNHPMADLFNRIEKYVVATTAVDTSWENSTLISHHVVEKIQELKAQEKPNLLVWGSRQLVQTLFRHHLVDVLQIWTCPLTLGRGKKLFEEGTQPQNWKLMDSVVSTTGVIVATYVPNGPVQAGSFASEQVSEKERLRRQKLANEGG</sequence>
<reference evidence="3" key="1">
    <citation type="journal article" date="2019" name="Int. J. Syst. Evol. Microbiol.">
        <title>The Global Catalogue of Microorganisms (GCM) 10K type strain sequencing project: providing services to taxonomists for standard genome sequencing and annotation.</title>
        <authorList>
            <consortium name="The Broad Institute Genomics Platform"/>
            <consortium name="The Broad Institute Genome Sequencing Center for Infectious Disease"/>
            <person name="Wu L."/>
            <person name="Ma J."/>
        </authorList>
    </citation>
    <scope>NUCLEOTIDE SEQUENCE [LARGE SCALE GENOMIC DNA]</scope>
    <source>
        <strain evidence="3">CCUG 55608</strain>
    </source>
</reference>
<gene>
    <name evidence="2" type="ORF">ACFQ4C_30415</name>
</gene>
<accession>A0ABW3QEU8</accession>
<dbReference type="InterPro" id="IPR002734">
    <property type="entry name" value="RibDG_C"/>
</dbReference>
<protein>
    <submittedName>
        <fullName evidence="2">Dihydrofolate reductase family protein</fullName>
    </submittedName>
</protein>
<dbReference type="Pfam" id="PF01872">
    <property type="entry name" value="RibD_C"/>
    <property type="match status" value="1"/>
</dbReference>
<dbReference type="Gene3D" id="3.40.430.10">
    <property type="entry name" value="Dihydrofolate Reductase, subunit A"/>
    <property type="match status" value="1"/>
</dbReference>
<keyword evidence="3" id="KW-1185">Reference proteome</keyword>